<organism evidence="2 3">
    <name type="scientific">Clostridium paraputrificum</name>
    <dbReference type="NCBI Taxonomy" id="29363"/>
    <lineage>
        <taxon>Bacteria</taxon>
        <taxon>Bacillati</taxon>
        <taxon>Bacillota</taxon>
        <taxon>Clostridia</taxon>
        <taxon>Eubacteriales</taxon>
        <taxon>Clostridiaceae</taxon>
        <taxon>Clostridium</taxon>
    </lineage>
</organism>
<dbReference type="eggNOG" id="COG2206">
    <property type="taxonomic scope" value="Bacteria"/>
</dbReference>
<evidence type="ECO:0000313" key="3">
    <source>
        <dbReference type="Proteomes" id="UP000092714"/>
    </source>
</evidence>
<evidence type="ECO:0000313" key="2">
    <source>
        <dbReference type="EMBL" id="OBY10116.1"/>
    </source>
</evidence>
<dbReference type="SUPFAM" id="SSF109604">
    <property type="entry name" value="HD-domain/PDEase-like"/>
    <property type="match status" value="1"/>
</dbReference>
<accession>A0A174VBS3</accession>
<comment type="caution">
    <text evidence="2">The sequence shown here is derived from an EMBL/GenBank/DDBJ whole genome shotgun (WGS) entry which is preliminary data.</text>
</comment>
<dbReference type="AlphaFoldDB" id="A0A174VBS3"/>
<reference evidence="2 3" key="1">
    <citation type="submission" date="2016-06" db="EMBL/GenBank/DDBJ databases">
        <authorList>
            <person name="Kjaerup R.B."/>
            <person name="Dalgaard T.S."/>
            <person name="Juul-Madsen H.R."/>
        </authorList>
    </citation>
    <scope>NUCLEOTIDE SEQUENCE [LARGE SCALE GENOMIC DNA]</scope>
    <source>
        <strain evidence="2 3">373-A1</strain>
    </source>
</reference>
<gene>
    <name evidence="2" type="ORF">CP373A1_11470</name>
</gene>
<feature type="domain" description="HD" evidence="1">
    <location>
        <begin position="45"/>
        <end position="163"/>
    </location>
</feature>
<dbReference type="InterPro" id="IPR006674">
    <property type="entry name" value="HD_domain"/>
</dbReference>
<dbReference type="NCBIfam" id="TIGR00277">
    <property type="entry name" value="HDIG"/>
    <property type="match status" value="1"/>
</dbReference>
<sequence length="166" mass="19574">MLYRVKQFIWAITAPFIPINEEILNKYLNKEEKILFDKLCTSDKHHSIRVCKDALNIYSNKTNIDERKLAKIALLHDIGKSEHKLNVIEKSALVVLDRFMNGKFIKYSNNKKVDLYYNHPKKSINMLKKSNGVYDKEFLEAIEKHHYKNIGSNIYLKIIKECDDNN</sequence>
<dbReference type="RefSeq" id="WP_027098646.1">
    <property type="nucleotide sequence ID" value="NZ_CABHIH010000004.1"/>
</dbReference>
<keyword evidence="3" id="KW-1185">Reference proteome</keyword>
<name>A0A174VBS3_9CLOT</name>
<dbReference type="OrthoDB" id="68032at2"/>
<protein>
    <recommendedName>
        <fullName evidence="1">HD domain-containing protein</fullName>
    </recommendedName>
</protein>
<dbReference type="GeneID" id="42776475"/>
<dbReference type="Pfam" id="PF01966">
    <property type="entry name" value="HD"/>
    <property type="match status" value="1"/>
</dbReference>
<dbReference type="Proteomes" id="UP000092714">
    <property type="component" value="Unassembled WGS sequence"/>
</dbReference>
<dbReference type="InterPro" id="IPR006675">
    <property type="entry name" value="HDIG_dom"/>
</dbReference>
<dbReference type="EMBL" id="MAPZ01000024">
    <property type="protein sequence ID" value="OBY10116.1"/>
    <property type="molecule type" value="Genomic_DNA"/>
</dbReference>
<evidence type="ECO:0000259" key="1">
    <source>
        <dbReference type="Pfam" id="PF01966"/>
    </source>
</evidence>
<proteinExistence type="predicted"/>
<dbReference type="Gene3D" id="1.10.3210.10">
    <property type="entry name" value="Hypothetical protein af1432"/>
    <property type="match status" value="1"/>
</dbReference>